<evidence type="ECO:0000256" key="12">
    <source>
        <dbReference type="ARBA" id="ARBA00023012"/>
    </source>
</evidence>
<dbReference type="PANTHER" id="PTHR45436">
    <property type="entry name" value="SENSOR HISTIDINE KINASE YKOH"/>
    <property type="match status" value="1"/>
</dbReference>
<keyword evidence="6 14" id="KW-0808">Transferase</keyword>
<keyword evidence="4 14" id="KW-0997">Cell inner membrane</keyword>
<dbReference type="GO" id="GO:0005886">
    <property type="term" value="C:plasma membrane"/>
    <property type="evidence" value="ECO:0007669"/>
    <property type="project" value="UniProtKB-SubCell"/>
</dbReference>
<dbReference type="Gene3D" id="6.10.340.10">
    <property type="match status" value="1"/>
</dbReference>
<keyword evidence="12 14" id="KW-0902">Two-component regulatory system</keyword>
<name>A0A1Y0D765_9GAMM</name>
<dbReference type="CDD" id="cd00075">
    <property type="entry name" value="HATPase"/>
    <property type="match status" value="1"/>
</dbReference>
<dbReference type="PANTHER" id="PTHR45436:SF3">
    <property type="entry name" value="SENSOR HISTIDINE KINASE HPRS"/>
    <property type="match status" value="1"/>
</dbReference>
<dbReference type="EMBL" id="CP021377">
    <property type="protein sequence ID" value="ART83016.1"/>
    <property type="molecule type" value="Genomic_DNA"/>
</dbReference>
<dbReference type="PRINTS" id="PR00344">
    <property type="entry name" value="BCTRLSENSOR"/>
</dbReference>
<evidence type="ECO:0000256" key="13">
    <source>
        <dbReference type="ARBA" id="ARBA00023136"/>
    </source>
</evidence>
<dbReference type="AlphaFoldDB" id="A0A1Y0D765"/>
<dbReference type="PROSITE" id="PS50109">
    <property type="entry name" value="HIS_KIN"/>
    <property type="match status" value="1"/>
</dbReference>
<comment type="function">
    <text evidence="14">Member of a two-component regulatory system.</text>
</comment>
<feature type="transmembrane region" description="Helical" evidence="14">
    <location>
        <begin position="12"/>
        <end position="32"/>
    </location>
</feature>
<evidence type="ECO:0000256" key="5">
    <source>
        <dbReference type="ARBA" id="ARBA00022553"/>
    </source>
</evidence>
<dbReference type="SUPFAM" id="SSF55874">
    <property type="entry name" value="ATPase domain of HSP90 chaperone/DNA topoisomerase II/histidine kinase"/>
    <property type="match status" value="1"/>
</dbReference>
<keyword evidence="3 14" id="KW-1003">Cell membrane</keyword>
<comment type="subcellular location">
    <subcellularLocation>
        <location evidence="2 14">Cell inner membrane</location>
    </subcellularLocation>
</comment>
<dbReference type="SMART" id="SM00304">
    <property type="entry name" value="HAMP"/>
    <property type="match status" value="1"/>
</dbReference>
<keyword evidence="13 14" id="KW-0472">Membrane</keyword>
<protein>
    <recommendedName>
        <fullName evidence="14">Sensor protein</fullName>
        <ecNumber evidence="14">2.7.13.3</ecNumber>
    </recommendedName>
</protein>
<dbReference type="GO" id="GO:0005524">
    <property type="term" value="F:ATP binding"/>
    <property type="evidence" value="ECO:0007669"/>
    <property type="project" value="UniProtKB-KW"/>
</dbReference>
<dbReference type="NCBIfam" id="TIGR01386">
    <property type="entry name" value="cztS_silS_copS"/>
    <property type="match status" value="1"/>
</dbReference>
<evidence type="ECO:0000256" key="4">
    <source>
        <dbReference type="ARBA" id="ARBA00022519"/>
    </source>
</evidence>
<evidence type="ECO:0000256" key="11">
    <source>
        <dbReference type="ARBA" id="ARBA00022989"/>
    </source>
</evidence>
<reference evidence="17 18" key="1">
    <citation type="journal article" date="2014" name="Int. J. Syst. Evol. Microbiol.">
        <title>Oceanisphaera profunda sp. nov., a marine bacterium isolated from deep-sea sediment, and emended description of the genus Oceanisphaera.</title>
        <authorList>
            <person name="Xu Z."/>
            <person name="Zhang X.Y."/>
            <person name="Su H.N."/>
            <person name="Yu Z.C."/>
            <person name="Liu C."/>
            <person name="Li H."/>
            <person name="Chen X.L."/>
            <person name="Song X.Y."/>
            <person name="Xie B.B."/>
            <person name="Qin Q.L."/>
            <person name="Zhou B.C."/>
            <person name="Shi M."/>
            <person name="Huang Y."/>
            <person name="Zhang Y.Z."/>
        </authorList>
    </citation>
    <scope>NUCLEOTIDE SEQUENCE [LARGE SCALE GENOMIC DNA]</scope>
    <source>
        <strain evidence="17 18">SM1222</strain>
    </source>
</reference>
<dbReference type="CDD" id="cd00082">
    <property type="entry name" value="HisKA"/>
    <property type="match status" value="1"/>
</dbReference>
<evidence type="ECO:0000256" key="7">
    <source>
        <dbReference type="ARBA" id="ARBA00022692"/>
    </source>
</evidence>
<accession>A0A1Y0D765</accession>
<evidence type="ECO:0000256" key="2">
    <source>
        <dbReference type="ARBA" id="ARBA00004533"/>
    </source>
</evidence>
<dbReference type="EC" id="2.7.13.3" evidence="14"/>
<evidence type="ECO:0000259" key="16">
    <source>
        <dbReference type="PROSITE" id="PS50885"/>
    </source>
</evidence>
<proteinExistence type="predicted"/>
<evidence type="ECO:0000256" key="10">
    <source>
        <dbReference type="ARBA" id="ARBA00022840"/>
    </source>
</evidence>
<evidence type="ECO:0000313" key="18">
    <source>
        <dbReference type="Proteomes" id="UP000243937"/>
    </source>
</evidence>
<dbReference type="SMART" id="SM00387">
    <property type="entry name" value="HATPase_c"/>
    <property type="match status" value="1"/>
</dbReference>
<dbReference type="Pfam" id="PF00512">
    <property type="entry name" value="HisKA"/>
    <property type="match status" value="1"/>
</dbReference>
<feature type="transmembrane region" description="Helical" evidence="14">
    <location>
        <begin position="157"/>
        <end position="177"/>
    </location>
</feature>
<evidence type="ECO:0000259" key="15">
    <source>
        <dbReference type="PROSITE" id="PS50109"/>
    </source>
</evidence>
<keyword evidence="5" id="KW-0597">Phosphoprotein</keyword>
<keyword evidence="8 14" id="KW-0547">Nucleotide-binding</keyword>
<dbReference type="InterPro" id="IPR005467">
    <property type="entry name" value="His_kinase_dom"/>
</dbReference>
<sequence length="470" mass="52953">MKWRNSLSLKLALMFALVSTCLLGGIGFYLNYSLQRELVWRDDQSLLGRLEHIEALLSESDSVTELRSRPQLYANMLGNQDSLLWVLDDSGTALISVNPGQLPLPRLSQSEYSQLGFDDDKQARLAWRYVDHDGQSLLLIAGKLLAPREQMLAAYRLKLLLTLAVGALLAFVLGGWVSRRALQPLRALGRKAESIDVRRLHVRLHKADLPQELQGLQRSLNQMLARLEAGFAQLSRFSEDLAHEVRTPLNNLMVQTEHTLRKPRPLEEYEGLLASHQEEYERLSRMVDSILFLARTEQPQASLNQSWVNLSELTEQLCEYFEGMAEEAQMALINEVHLTSAQGVDAKQALTLVWADKDLLRRALANLLSNALRYGAKGQPIRLSSYHQSGETVLQVSNQGPVITDPQLALLFERFYRCDPSRANPGQTGGLGLSIVRSIMQLHQGRAWVESDHQGVRFMLAFPDQESLVV</sequence>
<keyword evidence="9 14" id="KW-0418">Kinase</keyword>
<feature type="domain" description="Histidine kinase" evidence="15">
    <location>
        <begin position="240"/>
        <end position="466"/>
    </location>
</feature>
<dbReference type="SUPFAM" id="SSF47384">
    <property type="entry name" value="Homodimeric domain of signal transducing histidine kinase"/>
    <property type="match status" value="1"/>
</dbReference>
<gene>
    <name evidence="17" type="ORF">CBP31_10585</name>
</gene>
<dbReference type="Gene3D" id="1.10.287.130">
    <property type="match status" value="1"/>
</dbReference>
<evidence type="ECO:0000256" key="3">
    <source>
        <dbReference type="ARBA" id="ARBA00022475"/>
    </source>
</evidence>
<dbReference type="PROSITE" id="PS50885">
    <property type="entry name" value="HAMP"/>
    <property type="match status" value="1"/>
</dbReference>
<evidence type="ECO:0000256" key="9">
    <source>
        <dbReference type="ARBA" id="ARBA00022777"/>
    </source>
</evidence>
<dbReference type="InterPro" id="IPR004358">
    <property type="entry name" value="Sig_transdc_His_kin-like_C"/>
</dbReference>
<organism evidence="17 18">
    <name type="scientific">Oceanisphaera profunda</name>
    <dbReference type="NCBI Taxonomy" id="1416627"/>
    <lineage>
        <taxon>Bacteria</taxon>
        <taxon>Pseudomonadati</taxon>
        <taxon>Pseudomonadota</taxon>
        <taxon>Gammaproteobacteria</taxon>
        <taxon>Aeromonadales</taxon>
        <taxon>Aeromonadaceae</taxon>
        <taxon>Oceanisphaera</taxon>
    </lineage>
</organism>
<dbReference type="InterPro" id="IPR003660">
    <property type="entry name" value="HAMP_dom"/>
</dbReference>
<evidence type="ECO:0000313" key="17">
    <source>
        <dbReference type="EMBL" id="ART83016.1"/>
    </source>
</evidence>
<dbReference type="InterPro" id="IPR050428">
    <property type="entry name" value="TCS_sensor_his_kinase"/>
</dbReference>
<evidence type="ECO:0000256" key="1">
    <source>
        <dbReference type="ARBA" id="ARBA00000085"/>
    </source>
</evidence>
<dbReference type="GO" id="GO:0000155">
    <property type="term" value="F:phosphorelay sensor kinase activity"/>
    <property type="evidence" value="ECO:0007669"/>
    <property type="project" value="InterPro"/>
</dbReference>
<keyword evidence="11 14" id="KW-1133">Transmembrane helix</keyword>
<keyword evidence="7 14" id="KW-0812">Transmembrane</keyword>
<dbReference type="Pfam" id="PF02518">
    <property type="entry name" value="HATPase_c"/>
    <property type="match status" value="1"/>
</dbReference>
<keyword evidence="10 14" id="KW-0067">ATP-binding</keyword>
<dbReference type="Gene3D" id="3.30.565.10">
    <property type="entry name" value="Histidine kinase-like ATPase, C-terminal domain"/>
    <property type="match status" value="1"/>
</dbReference>
<evidence type="ECO:0000256" key="6">
    <source>
        <dbReference type="ARBA" id="ARBA00022679"/>
    </source>
</evidence>
<dbReference type="Proteomes" id="UP000243937">
    <property type="component" value="Chromosome"/>
</dbReference>
<dbReference type="RefSeq" id="WP_193791284.1">
    <property type="nucleotide sequence ID" value="NZ_CP021377.1"/>
</dbReference>
<dbReference type="InterPro" id="IPR003594">
    <property type="entry name" value="HATPase_dom"/>
</dbReference>
<comment type="catalytic activity">
    <reaction evidence="1 14">
        <text>ATP + protein L-histidine = ADP + protein N-phospho-L-histidine.</text>
        <dbReference type="EC" id="2.7.13.3"/>
    </reaction>
</comment>
<dbReference type="InterPro" id="IPR003661">
    <property type="entry name" value="HisK_dim/P_dom"/>
</dbReference>
<dbReference type="KEGG" id="opf:CBP31_10585"/>
<dbReference type="InterPro" id="IPR006290">
    <property type="entry name" value="CztS_silS_copS"/>
</dbReference>
<dbReference type="Pfam" id="PF00672">
    <property type="entry name" value="HAMP"/>
    <property type="match status" value="1"/>
</dbReference>
<dbReference type="InterPro" id="IPR036890">
    <property type="entry name" value="HATPase_C_sf"/>
</dbReference>
<evidence type="ECO:0000256" key="8">
    <source>
        <dbReference type="ARBA" id="ARBA00022741"/>
    </source>
</evidence>
<dbReference type="SMART" id="SM00388">
    <property type="entry name" value="HisKA"/>
    <property type="match status" value="1"/>
</dbReference>
<dbReference type="InterPro" id="IPR036097">
    <property type="entry name" value="HisK_dim/P_sf"/>
</dbReference>
<evidence type="ECO:0000256" key="14">
    <source>
        <dbReference type="RuleBase" id="RU364088"/>
    </source>
</evidence>
<keyword evidence="18" id="KW-1185">Reference proteome</keyword>
<feature type="domain" description="HAMP" evidence="16">
    <location>
        <begin position="179"/>
        <end position="232"/>
    </location>
</feature>